<name>A0A812VHZ1_SYMPI</name>
<dbReference type="Proteomes" id="UP000649617">
    <property type="component" value="Unassembled WGS sequence"/>
</dbReference>
<proteinExistence type="predicted"/>
<reference evidence="1" key="1">
    <citation type="submission" date="2021-02" db="EMBL/GenBank/DDBJ databases">
        <authorList>
            <person name="Dougan E. K."/>
            <person name="Rhodes N."/>
            <person name="Thang M."/>
            <person name="Chan C."/>
        </authorList>
    </citation>
    <scope>NUCLEOTIDE SEQUENCE</scope>
</reference>
<comment type="caution">
    <text evidence="1">The sequence shown here is derived from an EMBL/GenBank/DDBJ whole genome shotgun (WGS) entry which is preliminary data.</text>
</comment>
<dbReference type="AlphaFoldDB" id="A0A812VHZ1"/>
<evidence type="ECO:0000313" key="2">
    <source>
        <dbReference type="Proteomes" id="UP000649617"/>
    </source>
</evidence>
<dbReference type="OrthoDB" id="449277at2759"/>
<protein>
    <submittedName>
        <fullName evidence="1">Uncharacterized protein</fullName>
    </submittedName>
</protein>
<keyword evidence="2" id="KW-1185">Reference proteome</keyword>
<accession>A0A812VHZ1</accession>
<gene>
    <name evidence="1" type="ORF">SPIL2461_LOCUS16350</name>
</gene>
<sequence>NEIDALMGKYVGQEHMMYLKICKKYNVQPEPEIKAQGGGGLTAAPGSTGGGLFGGAPAASPFGGGAS</sequence>
<feature type="non-terminal residue" evidence="1">
    <location>
        <position position="67"/>
    </location>
</feature>
<feature type="non-terminal residue" evidence="1">
    <location>
        <position position="1"/>
    </location>
</feature>
<evidence type="ECO:0000313" key="1">
    <source>
        <dbReference type="EMBL" id="CAE7624619.1"/>
    </source>
</evidence>
<organism evidence="1 2">
    <name type="scientific">Symbiodinium pilosum</name>
    <name type="common">Dinoflagellate</name>
    <dbReference type="NCBI Taxonomy" id="2952"/>
    <lineage>
        <taxon>Eukaryota</taxon>
        <taxon>Sar</taxon>
        <taxon>Alveolata</taxon>
        <taxon>Dinophyceae</taxon>
        <taxon>Suessiales</taxon>
        <taxon>Symbiodiniaceae</taxon>
        <taxon>Symbiodinium</taxon>
    </lineage>
</organism>
<dbReference type="EMBL" id="CAJNIZ010042447">
    <property type="protein sequence ID" value="CAE7624619.1"/>
    <property type="molecule type" value="Genomic_DNA"/>
</dbReference>